<dbReference type="PROSITE" id="PS00747">
    <property type="entry name" value="GLUTR"/>
    <property type="match status" value="1"/>
</dbReference>
<sequence>METNLRIRMVGIDHNKASIEYRELFSFTKAGAVEAMRQLSETFGLSGCIILSTCNRTELWISGKRDDRISEQEDWSPYEMLCRIKGIPVEGYREFFTERQGEEAVSHLLELSCGLDSKIFGEDQIISQVREAMLLARKHHSTDLVLEKVFQTAIAAAKKVKSRVRLAAVDGSTALQVLSLLKEQLGVLEGVSCLIIGNGQIGQMVANALLAQGAAVKMTLRKTMHGRHSSESIIPDGSTMIPYENRVWELASSKVVISATRSPHYTLKKNEVKDFLNSDSSIWIDLAVPRDIEPEISTLEKVRLFDIDHLTKEENPENNARCRQEARDILMEYLTELKQWFAFRERVPEIQDIVRLSVEDVSKRLDHPMETMELPEDERRLIQTEIEKAVEKSVGKLLFGLKDTLRHSLWKECLDAVYNAANKDTLKS</sequence>
<dbReference type="EMBL" id="JAGSND010000003">
    <property type="protein sequence ID" value="MBR0597331.1"/>
    <property type="molecule type" value="Genomic_DNA"/>
</dbReference>
<dbReference type="InterPro" id="IPR006151">
    <property type="entry name" value="Shikm_DH/Glu-tRNA_Rdtase"/>
</dbReference>
<reference evidence="11" key="2">
    <citation type="submission" date="2021-04" db="EMBL/GenBank/DDBJ databases">
        <authorList>
            <person name="Liu J."/>
        </authorList>
    </citation>
    <scope>NUCLEOTIDE SEQUENCE</scope>
    <source>
        <strain evidence="11">BAD-6</strain>
    </source>
</reference>
<comment type="caution">
    <text evidence="11">The sequence shown here is derived from an EMBL/GenBank/DDBJ whole genome shotgun (WGS) entry which is preliminary data.</text>
</comment>
<dbReference type="AlphaFoldDB" id="A0A8J7W1A7"/>
<dbReference type="GO" id="GO:0019353">
    <property type="term" value="P:protoporphyrinogen IX biosynthetic process from glutamate"/>
    <property type="evidence" value="ECO:0007669"/>
    <property type="project" value="TreeGrafter"/>
</dbReference>
<dbReference type="InterPro" id="IPR015895">
    <property type="entry name" value="4pyrrol_synth_GluRdtase_N"/>
</dbReference>
<evidence type="ECO:0000256" key="4">
    <source>
        <dbReference type="HAMAP-Rule" id="MF_00087"/>
    </source>
</evidence>
<comment type="function">
    <text evidence="4">Catalyzes the NADPH-dependent reduction of glutamyl-tRNA(Glu) to glutamate 1-semialdehyde (GSA).</text>
</comment>
<dbReference type="GO" id="GO:0050661">
    <property type="term" value="F:NADP binding"/>
    <property type="evidence" value="ECO:0007669"/>
    <property type="project" value="InterPro"/>
</dbReference>
<dbReference type="PANTHER" id="PTHR43013:SF1">
    <property type="entry name" value="GLUTAMYL-TRNA REDUCTASE"/>
    <property type="match status" value="1"/>
</dbReference>
<keyword evidence="2 4" id="KW-0560">Oxidoreductase</keyword>
<comment type="domain">
    <text evidence="4">Possesses an unusual extended V-shaped dimeric structure with each monomer consisting of three distinct domains arranged along a curved 'spinal' alpha-helix. The N-terminal catalytic domain specifically recognizes the glutamate moiety of the substrate. The second domain is the NADPH-binding domain, and the third C-terminal domain is responsible for dimerization.</text>
</comment>
<comment type="miscellaneous">
    <text evidence="4">During catalysis, the active site Cys acts as a nucleophile attacking the alpha-carbonyl group of tRNA-bound glutamate with the formation of a thioester intermediate between enzyme and glutamate, and the concomitant release of tRNA(Glu). The thioester intermediate is finally reduced by direct hydride transfer from NADPH, to form the product GSA.</text>
</comment>
<evidence type="ECO:0000256" key="3">
    <source>
        <dbReference type="ARBA" id="ARBA00023244"/>
    </source>
</evidence>
<feature type="site" description="Important for activity" evidence="4 8">
    <location>
        <position position="107"/>
    </location>
</feature>
<evidence type="ECO:0000256" key="6">
    <source>
        <dbReference type="PIRSR" id="PIRSR000445-2"/>
    </source>
</evidence>
<feature type="domain" description="Quinate/shikimate 5-dehydrogenase/glutamyl-tRNA reductase" evidence="9">
    <location>
        <begin position="180"/>
        <end position="311"/>
    </location>
</feature>
<organism evidence="11 12">
    <name type="scientific">Sinanaerobacter chloroacetimidivorans</name>
    <dbReference type="NCBI Taxonomy" id="2818044"/>
    <lineage>
        <taxon>Bacteria</taxon>
        <taxon>Bacillati</taxon>
        <taxon>Bacillota</taxon>
        <taxon>Clostridia</taxon>
        <taxon>Peptostreptococcales</taxon>
        <taxon>Anaerovoracaceae</taxon>
        <taxon>Sinanaerobacter</taxon>
    </lineage>
</organism>
<dbReference type="Pfam" id="PF01488">
    <property type="entry name" value="Shikimate_DH"/>
    <property type="match status" value="1"/>
</dbReference>
<keyword evidence="1 4" id="KW-0521">NADP</keyword>
<dbReference type="InterPro" id="IPR036343">
    <property type="entry name" value="GluRdtase_N_sf"/>
</dbReference>
<dbReference type="PIRSF" id="PIRSF000445">
    <property type="entry name" value="4pyrrol_synth_GluRdtase"/>
    <property type="match status" value="1"/>
</dbReference>
<dbReference type="NCBIfam" id="TIGR01035">
    <property type="entry name" value="hemA"/>
    <property type="match status" value="1"/>
</dbReference>
<feature type="binding site" evidence="4 7">
    <location>
        <begin position="197"/>
        <end position="202"/>
    </location>
    <ligand>
        <name>NADP(+)</name>
        <dbReference type="ChEBI" id="CHEBI:58349"/>
    </ligand>
</feature>
<dbReference type="InterPro" id="IPR000343">
    <property type="entry name" value="4pyrrol_synth_GluRdtase"/>
</dbReference>
<feature type="active site" description="Nucleophile" evidence="4 5">
    <location>
        <position position="54"/>
    </location>
</feature>
<feature type="domain" description="Glutamyl-tRNA reductase N-terminal" evidence="10">
    <location>
        <begin position="10"/>
        <end position="162"/>
    </location>
</feature>
<reference evidence="11" key="1">
    <citation type="submission" date="2021-04" db="EMBL/GenBank/DDBJ databases">
        <title>Sinoanaerobacter chloroacetimidivorans sp. nov., an obligate anaerobic bacterium isolated from anaerobic sludge.</title>
        <authorList>
            <person name="Bao Y."/>
        </authorList>
    </citation>
    <scope>NUCLEOTIDE SEQUENCE</scope>
    <source>
        <strain evidence="11">BAD-6</strain>
    </source>
</reference>
<dbReference type="InterPro" id="IPR036291">
    <property type="entry name" value="NAD(P)-bd_dom_sf"/>
</dbReference>
<feature type="binding site" evidence="4 6">
    <location>
        <position position="128"/>
    </location>
    <ligand>
        <name>substrate</name>
    </ligand>
</feature>
<keyword evidence="3 4" id="KW-0627">Porphyrin biosynthesis</keyword>
<dbReference type="SUPFAM" id="SSF69742">
    <property type="entry name" value="Glutamyl tRNA-reductase catalytic, N-terminal domain"/>
    <property type="match status" value="1"/>
</dbReference>
<gene>
    <name evidence="4 11" type="primary">hemA</name>
    <name evidence="11" type="ORF">KCX82_05575</name>
</gene>
<dbReference type="FunFam" id="3.30.460.30:FF:000001">
    <property type="entry name" value="Glutamyl-tRNA reductase"/>
    <property type="match status" value="1"/>
</dbReference>
<comment type="pathway">
    <text evidence="4">Porphyrin-containing compound metabolism; protoporphyrin-IX biosynthesis; 5-aminolevulinate from L-glutamyl-tRNA(Glu): step 1/2.</text>
</comment>
<proteinExistence type="inferred from homology"/>
<dbReference type="InterPro" id="IPR018214">
    <property type="entry name" value="GluRdtase_CS"/>
</dbReference>
<dbReference type="Pfam" id="PF05201">
    <property type="entry name" value="GlutR_N"/>
    <property type="match status" value="1"/>
</dbReference>
<evidence type="ECO:0000256" key="1">
    <source>
        <dbReference type="ARBA" id="ARBA00022857"/>
    </source>
</evidence>
<feature type="binding site" evidence="4 6">
    <location>
        <begin position="53"/>
        <end position="56"/>
    </location>
    <ligand>
        <name>substrate</name>
    </ligand>
</feature>
<evidence type="ECO:0000259" key="9">
    <source>
        <dbReference type="Pfam" id="PF01488"/>
    </source>
</evidence>
<evidence type="ECO:0000256" key="2">
    <source>
        <dbReference type="ARBA" id="ARBA00023002"/>
    </source>
</evidence>
<feature type="binding site" evidence="4 6">
    <location>
        <position position="117"/>
    </location>
    <ligand>
        <name>substrate</name>
    </ligand>
</feature>
<dbReference type="Gene3D" id="3.40.50.720">
    <property type="entry name" value="NAD(P)-binding Rossmann-like Domain"/>
    <property type="match status" value="1"/>
</dbReference>
<protein>
    <recommendedName>
        <fullName evidence="4">Glutamyl-tRNA reductase</fullName>
        <shortName evidence="4">GluTR</shortName>
        <ecNumber evidence="4">1.2.1.70</ecNumber>
    </recommendedName>
</protein>
<name>A0A8J7W1A7_9FIRM</name>
<comment type="catalytic activity">
    <reaction evidence="4">
        <text>(S)-4-amino-5-oxopentanoate + tRNA(Glu) + NADP(+) = L-glutamyl-tRNA(Glu) + NADPH + H(+)</text>
        <dbReference type="Rhea" id="RHEA:12344"/>
        <dbReference type="Rhea" id="RHEA-COMP:9663"/>
        <dbReference type="Rhea" id="RHEA-COMP:9680"/>
        <dbReference type="ChEBI" id="CHEBI:15378"/>
        <dbReference type="ChEBI" id="CHEBI:57501"/>
        <dbReference type="ChEBI" id="CHEBI:57783"/>
        <dbReference type="ChEBI" id="CHEBI:58349"/>
        <dbReference type="ChEBI" id="CHEBI:78442"/>
        <dbReference type="ChEBI" id="CHEBI:78520"/>
        <dbReference type="EC" id="1.2.1.70"/>
    </reaction>
</comment>
<dbReference type="HAMAP" id="MF_00087">
    <property type="entry name" value="Glu_tRNA_reductase"/>
    <property type="match status" value="1"/>
</dbReference>
<dbReference type="EC" id="1.2.1.70" evidence="4"/>
<comment type="similarity">
    <text evidence="4">Belongs to the glutamyl-tRNA reductase family.</text>
</comment>
<feature type="binding site" evidence="4 6">
    <location>
        <begin position="122"/>
        <end position="124"/>
    </location>
    <ligand>
        <name>substrate</name>
    </ligand>
</feature>
<dbReference type="PANTHER" id="PTHR43013">
    <property type="entry name" value="GLUTAMYL-TRNA REDUCTASE"/>
    <property type="match status" value="1"/>
</dbReference>
<evidence type="ECO:0000259" key="10">
    <source>
        <dbReference type="Pfam" id="PF05201"/>
    </source>
</evidence>
<dbReference type="Proteomes" id="UP000675664">
    <property type="component" value="Unassembled WGS sequence"/>
</dbReference>
<dbReference type="RefSeq" id="WP_227017469.1">
    <property type="nucleotide sequence ID" value="NZ_JAGSND010000003.1"/>
</dbReference>
<comment type="subunit">
    <text evidence="4">Homodimer.</text>
</comment>
<accession>A0A8J7W1A7</accession>
<evidence type="ECO:0000256" key="8">
    <source>
        <dbReference type="PIRSR" id="PIRSR000445-4"/>
    </source>
</evidence>
<dbReference type="UniPathway" id="UPA00251">
    <property type="reaction ID" value="UER00316"/>
</dbReference>
<evidence type="ECO:0000256" key="5">
    <source>
        <dbReference type="PIRSR" id="PIRSR000445-1"/>
    </source>
</evidence>
<evidence type="ECO:0000313" key="11">
    <source>
        <dbReference type="EMBL" id="MBR0597331.1"/>
    </source>
</evidence>
<evidence type="ECO:0000313" key="12">
    <source>
        <dbReference type="Proteomes" id="UP000675664"/>
    </source>
</evidence>
<keyword evidence="12" id="KW-1185">Reference proteome</keyword>
<dbReference type="SUPFAM" id="SSF51735">
    <property type="entry name" value="NAD(P)-binding Rossmann-fold domains"/>
    <property type="match status" value="1"/>
</dbReference>
<dbReference type="GO" id="GO:0008883">
    <property type="term" value="F:glutamyl-tRNA reductase activity"/>
    <property type="evidence" value="ECO:0007669"/>
    <property type="project" value="UniProtKB-UniRule"/>
</dbReference>
<dbReference type="Gene3D" id="3.30.460.30">
    <property type="entry name" value="Glutamyl-tRNA reductase, N-terminal domain"/>
    <property type="match status" value="1"/>
</dbReference>
<evidence type="ECO:0000256" key="7">
    <source>
        <dbReference type="PIRSR" id="PIRSR000445-3"/>
    </source>
</evidence>